<keyword evidence="2" id="KW-1185">Reference proteome</keyword>
<dbReference type="AlphaFoldDB" id="A0A8K1C8D8"/>
<dbReference type="InterPro" id="IPR002110">
    <property type="entry name" value="Ankyrin_rpt"/>
</dbReference>
<comment type="caution">
    <text evidence="1">The sequence shown here is derived from an EMBL/GenBank/DDBJ whole genome shotgun (WGS) entry which is preliminary data.</text>
</comment>
<protein>
    <submittedName>
        <fullName evidence="1">Uncharacterized protein</fullName>
    </submittedName>
</protein>
<dbReference type="Pfam" id="PF13637">
    <property type="entry name" value="Ank_4"/>
    <property type="match status" value="1"/>
</dbReference>
<sequence length="253" mass="29033">MAARSGNLELVKLCVEKLDTSLLTTRQRESCSKTIAQNAAAGGNVHVLEYLHTSRQERMFFAVDYSSISLEWMFEQDPSDEALLWVIRHSSEEQQAEELRFLKFCMLLNQPPATSAPSWFFVQQLMLLRPTFCRAFDQLPRWAIQRGTMSDLQTLEAIQLPALFIKSALSCLLKHSRDDALLSWFITRCDSTLLDVRVVSWAAKYDAVELLPTMVDKLTSQGEELLRIFGTVVWSAVKHEHVRVLDWVNHKTE</sequence>
<accession>A0A8K1C8D8</accession>
<evidence type="ECO:0000313" key="2">
    <source>
        <dbReference type="Proteomes" id="UP000794436"/>
    </source>
</evidence>
<dbReference type="EMBL" id="SPLM01000111">
    <property type="protein sequence ID" value="TMW58566.1"/>
    <property type="molecule type" value="Genomic_DNA"/>
</dbReference>
<gene>
    <name evidence="1" type="ORF">Poli38472_010125</name>
</gene>
<name>A0A8K1C8D8_PYTOL</name>
<dbReference type="Proteomes" id="UP000794436">
    <property type="component" value="Unassembled WGS sequence"/>
</dbReference>
<proteinExistence type="predicted"/>
<organism evidence="1 2">
    <name type="scientific">Pythium oligandrum</name>
    <name type="common">Mycoparasitic fungus</name>
    <dbReference type="NCBI Taxonomy" id="41045"/>
    <lineage>
        <taxon>Eukaryota</taxon>
        <taxon>Sar</taxon>
        <taxon>Stramenopiles</taxon>
        <taxon>Oomycota</taxon>
        <taxon>Peronosporomycetes</taxon>
        <taxon>Pythiales</taxon>
        <taxon>Pythiaceae</taxon>
        <taxon>Pythium</taxon>
    </lineage>
</organism>
<reference evidence="1" key="1">
    <citation type="submission" date="2019-03" db="EMBL/GenBank/DDBJ databases">
        <title>Long read genome sequence of the mycoparasitic Pythium oligandrum ATCC 38472 isolated from sugarbeet rhizosphere.</title>
        <authorList>
            <person name="Gaulin E."/>
        </authorList>
    </citation>
    <scope>NUCLEOTIDE SEQUENCE</scope>
    <source>
        <strain evidence="1">ATCC 38472_TT</strain>
    </source>
</reference>
<evidence type="ECO:0000313" key="1">
    <source>
        <dbReference type="EMBL" id="TMW58566.1"/>
    </source>
</evidence>